<sequence length="374" mass="41975">MSHPLKNGLATAPELGGTHQRGIQTLANETLSMIAERTMDDDRAFTGLMLASPRLAGVCEYLRYTSVTVQGTRGRRLLATLISGTPTSKRYCKLVKRAWFRYWHETEMYLVSTLMCEALPLMDNLITLRIDAHTIDEAHTLNRMDRAGLIRASLHPAFLLGSSTSNEILFSPLTLAKLENYMVSGSFSLVALTNHRTLSEIYLDCFMDRDDLAEFISKAECTILGHSLQTLSVKFVRSISLRLAIPLLSKAFPMIKNMSIEQASMEVLAALDVIGGETTNFVHLRHLALNRRLAFPLLKWGSKLEGNKPLSDAVHLKLQTMHFKHAKLSYFGMGKVLWVKVEGGSFVEAKCLNSCDWWDNVIGKQFHTDLYPQP</sequence>
<evidence type="ECO:0000313" key="1">
    <source>
        <dbReference type="EMBL" id="KAJ2922082.1"/>
    </source>
</evidence>
<name>A0A9W8IT42_9AGAR</name>
<dbReference type="AlphaFoldDB" id="A0A9W8IT42"/>
<reference evidence="1" key="1">
    <citation type="submission" date="2022-06" db="EMBL/GenBank/DDBJ databases">
        <title>Genome Sequence of Candolleomyces eurysporus.</title>
        <authorList>
            <person name="Buettner E."/>
        </authorList>
    </citation>
    <scope>NUCLEOTIDE SEQUENCE</scope>
    <source>
        <strain evidence="1">VTCC 930004</strain>
    </source>
</reference>
<dbReference type="Proteomes" id="UP001140091">
    <property type="component" value="Unassembled WGS sequence"/>
</dbReference>
<feature type="non-terminal residue" evidence="1">
    <location>
        <position position="374"/>
    </location>
</feature>
<gene>
    <name evidence="1" type="ORF">H1R20_g15013</name>
</gene>
<evidence type="ECO:0000313" key="2">
    <source>
        <dbReference type="Proteomes" id="UP001140091"/>
    </source>
</evidence>
<proteinExistence type="predicted"/>
<keyword evidence="2" id="KW-1185">Reference proteome</keyword>
<protein>
    <submittedName>
        <fullName evidence="1">Uncharacterized protein</fullName>
    </submittedName>
</protein>
<comment type="caution">
    <text evidence="1">The sequence shown here is derived from an EMBL/GenBank/DDBJ whole genome shotgun (WGS) entry which is preliminary data.</text>
</comment>
<organism evidence="1 2">
    <name type="scientific">Candolleomyces eurysporus</name>
    <dbReference type="NCBI Taxonomy" id="2828524"/>
    <lineage>
        <taxon>Eukaryota</taxon>
        <taxon>Fungi</taxon>
        <taxon>Dikarya</taxon>
        <taxon>Basidiomycota</taxon>
        <taxon>Agaricomycotina</taxon>
        <taxon>Agaricomycetes</taxon>
        <taxon>Agaricomycetidae</taxon>
        <taxon>Agaricales</taxon>
        <taxon>Agaricineae</taxon>
        <taxon>Psathyrellaceae</taxon>
        <taxon>Candolleomyces</taxon>
    </lineage>
</organism>
<dbReference type="EMBL" id="JANBPK010001516">
    <property type="protein sequence ID" value="KAJ2922082.1"/>
    <property type="molecule type" value="Genomic_DNA"/>
</dbReference>
<dbReference type="OrthoDB" id="3050358at2759"/>
<accession>A0A9W8IT42</accession>